<accession>A0ABZ1HXF8</accession>
<feature type="compositionally biased region" description="Basic and acidic residues" evidence="1">
    <location>
        <begin position="167"/>
        <end position="180"/>
    </location>
</feature>
<organism evidence="3 4">
    <name type="scientific">Amycolatopsis rhabdoformis</name>
    <dbReference type="NCBI Taxonomy" id="1448059"/>
    <lineage>
        <taxon>Bacteria</taxon>
        <taxon>Bacillati</taxon>
        <taxon>Actinomycetota</taxon>
        <taxon>Actinomycetes</taxon>
        <taxon>Pseudonocardiales</taxon>
        <taxon>Pseudonocardiaceae</taxon>
        <taxon>Amycolatopsis</taxon>
    </lineage>
</organism>
<sequence>MHAWWPLATVAAVFVVLAMVYLRRSARPRGTAQPAAPPSARRLLSPEPVRVTTGRGARHRADPRRAADPLARYPVARQRPVSNAVVERLAGADSTPTQPFPLPQPRVREGGHATWPAAAPPRPTPPGRRRLRPGKINTDPAWPGPPIPRSRPAVPDPSGRGRGPRSRRADPAEDRRHPDD</sequence>
<name>A0ABZ1HXF8_9PSEU</name>
<dbReference type="EMBL" id="CP142149">
    <property type="protein sequence ID" value="WSE26821.1"/>
    <property type="molecule type" value="Genomic_DNA"/>
</dbReference>
<evidence type="ECO:0000256" key="1">
    <source>
        <dbReference type="SAM" id="MobiDB-lite"/>
    </source>
</evidence>
<gene>
    <name evidence="3" type="ORF">VSH64_28530</name>
</gene>
<keyword evidence="2" id="KW-0812">Transmembrane</keyword>
<reference evidence="3 4" key="1">
    <citation type="journal article" date="2015" name="Int. J. Syst. Evol. Microbiol.">
        <title>Amycolatopsis rhabdoformis sp. nov., an actinomycete isolated from a tropical forest soil.</title>
        <authorList>
            <person name="Souza W.R."/>
            <person name="Silva R.E."/>
            <person name="Goodfellow M."/>
            <person name="Busarakam K."/>
            <person name="Figueiro F.S."/>
            <person name="Ferreira D."/>
            <person name="Rodrigues-Filho E."/>
            <person name="Moraes L.A.B."/>
            <person name="Zucchi T.D."/>
        </authorList>
    </citation>
    <scope>NUCLEOTIDE SEQUENCE [LARGE SCALE GENOMIC DNA]</scope>
    <source>
        <strain evidence="3 4">NCIMB 14900</strain>
    </source>
</reference>
<evidence type="ECO:0000313" key="3">
    <source>
        <dbReference type="EMBL" id="WSE26821.1"/>
    </source>
</evidence>
<keyword evidence="2" id="KW-0472">Membrane</keyword>
<keyword evidence="4" id="KW-1185">Reference proteome</keyword>
<keyword evidence="2" id="KW-1133">Transmembrane helix</keyword>
<feature type="region of interest" description="Disordered" evidence="1">
    <location>
        <begin position="27"/>
        <end position="180"/>
    </location>
</feature>
<dbReference type="RefSeq" id="WP_326565803.1">
    <property type="nucleotide sequence ID" value="NZ_CP142149.1"/>
</dbReference>
<protein>
    <submittedName>
        <fullName evidence="3">Uncharacterized protein</fullName>
    </submittedName>
</protein>
<feature type="transmembrane region" description="Helical" evidence="2">
    <location>
        <begin position="6"/>
        <end position="22"/>
    </location>
</feature>
<evidence type="ECO:0000256" key="2">
    <source>
        <dbReference type="SAM" id="Phobius"/>
    </source>
</evidence>
<dbReference type="Proteomes" id="UP001330812">
    <property type="component" value="Chromosome"/>
</dbReference>
<evidence type="ECO:0000313" key="4">
    <source>
        <dbReference type="Proteomes" id="UP001330812"/>
    </source>
</evidence>
<proteinExistence type="predicted"/>